<organism evidence="1 2">
    <name type="scientific">Aphidius gifuensis</name>
    <name type="common">Parasitoid wasp</name>
    <dbReference type="NCBI Taxonomy" id="684658"/>
    <lineage>
        <taxon>Eukaryota</taxon>
        <taxon>Metazoa</taxon>
        <taxon>Ecdysozoa</taxon>
        <taxon>Arthropoda</taxon>
        <taxon>Hexapoda</taxon>
        <taxon>Insecta</taxon>
        <taxon>Pterygota</taxon>
        <taxon>Neoptera</taxon>
        <taxon>Endopterygota</taxon>
        <taxon>Hymenoptera</taxon>
        <taxon>Apocrita</taxon>
        <taxon>Ichneumonoidea</taxon>
        <taxon>Braconidae</taxon>
        <taxon>Aphidiinae</taxon>
        <taxon>Aphidius</taxon>
    </lineage>
</organism>
<comment type="caution">
    <text evidence="1">The sequence shown here is derived from an EMBL/GenBank/DDBJ whole genome shotgun (WGS) entry which is preliminary data.</text>
</comment>
<name>A0A834XMA2_APHGI</name>
<evidence type="ECO:0000313" key="1">
    <source>
        <dbReference type="EMBL" id="KAF7987955.1"/>
    </source>
</evidence>
<sequence length="429" mass="49712">MTPADNNLSIHIPPTSSTGIKAKFFSEIIEPKLLDILNDWLETRAILMKTKENNSFDERHAGMITDRIVEYLISEFGHDNWENVHYEVIARNLGTIFNTSAKMFYAKGKGRIYQKFKNYYHKCSEIQGTTKKRRSQSVVDLNTIKKPRFEDDERVQSSILWLKEKFEGGDPKEIVSNWRLSFSWRIEFMKINPWKTVNSINEEWPIIFKPKHGPQLVMMDFDLMSVNLQVKGNIEDNWESFFDYIHQNVKCKNVKCKTVLDCCDYHTTTEGGRMMAQLSHLAYLYPLKGNIKVQNGPNKEGINISKTIGSIVEHAKSAADINKIIQEKISLAGRDTVQPYIIAVNGTDVNETTAYVVVIDKHLFPMESGKNAIDFCFKMFHVFHAKYPVASRHLWRMIEIGVYKFKNEPFDCPSHLEATFETLEKRFLS</sequence>
<evidence type="ECO:0000313" key="2">
    <source>
        <dbReference type="Proteomes" id="UP000639338"/>
    </source>
</evidence>
<reference evidence="1 2" key="1">
    <citation type="submission" date="2020-08" db="EMBL/GenBank/DDBJ databases">
        <title>Aphidius gifuensis genome sequencing and assembly.</title>
        <authorList>
            <person name="Du Z."/>
        </authorList>
    </citation>
    <scope>NUCLEOTIDE SEQUENCE [LARGE SCALE GENOMIC DNA]</scope>
    <source>
        <strain evidence="1">YNYX2018</strain>
        <tissue evidence="1">Adults</tissue>
    </source>
</reference>
<accession>A0A834XMA2</accession>
<protein>
    <submittedName>
        <fullName evidence="1">Uncharacterized protein</fullName>
    </submittedName>
</protein>
<proteinExistence type="predicted"/>
<dbReference type="AlphaFoldDB" id="A0A834XMA2"/>
<gene>
    <name evidence="1" type="ORF">HCN44_004771</name>
</gene>
<dbReference type="Proteomes" id="UP000639338">
    <property type="component" value="Unassembled WGS sequence"/>
</dbReference>
<dbReference type="EMBL" id="JACMRX010000006">
    <property type="protein sequence ID" value="KAF7987955.1"/>
    <property type="molecule type" value="Genomic_DNA"/>
</dbReference>
<keyword evidence="2" id="KW-1185">Reference proteome</keyword>